<dbReference type="GO" id="GO:0005737">
    <property type="term" value="C:cytoplasm"/>
    <property type="evidence" value="ECO:0007669"/>
    <property type="project" value="UniProtKB-SubCell"/>
</dbReference>
<dbReference type="AlphaFoldDB" id="A0A835H9B4"/>
<name>A0A835H9B4_9MAGN</name>
<dbReference type="InterPro" id="IPR000717">
    <property type="entry name" value="PCI_dom"/>
</dbReference>
<comment type="subcellular location">
    <subcellularLocation>
        <location evidence="2">Cytoplasm</location>
    </subcellularLocation>
    <subcellularLocation>
        <location evidence="1">Nucleus</location>
    </subcellularLocation>
</comment>
<evidence type="ECO:0000256" key="4">
    <source>
        <dbReference type="ARBA" id="ARBA00022790"/>
    </source>
</evidence>
<reference evidence="7 8" key="1">
    <citation type="submission" date="2020-10" db="EMBL/GenBank/DDBJ databases">
        <title>The Coptis chinensis genome and diversification of protoberbering-type alkaloids.</title>
        <authorList>
            <person name="Wang B."/>
            <person name="Shu S."/>
            <person name="Song C."/>
            <person name="Liu Y."/>
        </authorList>
    </citation>
    <scope>NUCLEOTIDE SEQUENCE [LARGE SCALE GENOMIC DNA]</scope>
    <source>
        <strain evidence="7">HL-2020</strain>
        <tissue evidence="7">Leaf</tissue>
    </source>
</reference>
<evidence type="ECO:0000256" key="2">
    <source>
        <dbReference type="ARBA" id="ARBA00004496"/>
    </source>
</evidence>
<dbReference type="GO" id="GO:0008180">
    <property type="term" value="C:COP9 signalosome"/>
    <property type="evidence" value="ECO:0007669"/>
    <property type="project" value="UniProtKB-KW"/>
</dbReference>
<dbReference type="EMBL" id="JADFTS010000008">
    <property type="protein sequence ID" value="KAF9594780.1"/>
    <property type="molecule type" value="Genomic_DNA"/>
</dbReference>
<evidence type="ECO:0000256" key="5">
    <source>
        <dbReference type="ARBA" id="ARBA00023242"/>
    </source>
</evidence>
<evidence type="ECO:0000313" key="8">
    <source>
        <dbReference type="Proteomes" id="UP000631114"/>
    </source>
</evidence>
<keyword evidence="4" id="KW-0736">Signalosome</keyword>
<feature type="domain" description="PCI" evidence="6">
    <location>
        <begin position="26"/>
        <end position="84"/>
    </location>
</feature>
<keyword evidence="8" id="KW-1185">Reference proteome</keyword>
<protein>
    <recommendedName>
        <fullName evidence="6">PCI domain-containing protein</fullName>
    </recommendedName>
</protein>
<evidence type="ECO:0000313" key="7">
    <source>
        <dbReference type="EMBL" id="KAF9594780.1"/>
    </source>
</evidence>
<keyword evidence="3" id="KW-0963">Cytoplasm</keyword>
<dbReference type="Pfam" id="PF01399">
    <property type="entry name" value="PCI"/>
    <property type="match status" value="1"/>
</dbReference>
<dbReference type="OrthoDB" id="422427at2759"/>
<dbReference type="Gene3D" id="1.25.40.570">
    <property type="match status" value="1"/>
</dbReference>
<proteinExistence type="predicted"/>
<dbReference type="PANTHER" id="PTHR14145">
    <property type="entry name" value="26S PROTESOME SUBUNIT 6"/>
    <property type="match status" value="1"/>
</dbReference>
<evidence type="ECO:0000256" key="3">
    <source>
        <dbReference type="ARBA" id="ARBA00022490"/>
    </source>
</evidence>
<evidence type="ECO:0000256" key="1">
    <source>
        <dbReference type="ARBA" id="ARBA00004123"/>
    </source>
</evidence>
<gene>
    <name evidence="7" type="ORF">IFM89_034763</name>
</gene>
<accession>A0A835H9B4</accession>
<comment type="caution">
    <text evidence="7">The sequence shown here is derived from an EMBL/GenBank/DDBJ whole genome shotgun (WGS) entry which is preliminary data.</text>
</comment>
<dbReference type="InterPro" id="IPR019585">
    <property type="entry name" value="Rpn7/CSN1"/>
</dbReference>
<keyword evidence="5" id="KW-0539">Nucleus</keyword>
<evidence type="ECO:0000259" key="6">
    <source>
        <dbReference type="Pfam" id="PF01399"/>
    </source>
</evidence>
<dbReference type="Proteomes" id="UP000631114">
    <property type="component" value="Unassembled WGS sequence"/>
</dbReference>
<dbReference type="PANTHER" id="PTHR14145:SF2">
    <property type="entry name" value="COP9 SIGNALOSOME COMPLEX SUBUNIT 1"/>
    <property type="match status" value="1"/>
</dbReference>
<sequence>MEALPVSLEMLHMQRAIMLSCLQYLENLKANLLLDIHLYDHVETLYSHIRHKILIQYTHPFVSVDLNMMADAFKTSVGGLEKELEAFSLTTRFSIEQDKFNATGAIFPQINGSPHPCDMDLDIPSACSSVEFVEIGALLIRRIWNL</sequence>
<organism evidence="7 8">
    <name type="scientific">Coptis chinensis</name>
    <dbReference type="NCBI Taxonomy" id="261450"/>
    <lineage>
        <taxon>Eukaryota</taxon>
        <taxon>Viridiplantae</taxon>
        <taxon>Streptophyta</taxon>
        <taxon>Embryophyta</taxon>
        <taxon>Tracheophyta</taxon>
        <taxon>Spermatophyta</taxon>
        <taxon>Magnoliopsida</taxon>
        <taxon>Ranunculales</taxon>
        <taxon>Ranunculaceae</taxon>
        <taxon>Coptidoideae</taxon>
        <taxon>Coptis</taxon>
    </lineage>
</organism>